<proteinExistence type="predicted"/>
<evidence type="ECO:0008006" key="4">
    <source>
        <dbReference type="Google" id="ProtNLM"/>
    </source>
</evidence>
<reference evidence="3" key="1">
    <citation type="journal article" date="2019" name="Int. J. Syst. Evol. Microbiol.">
        <title>The Global Catalogue of Microorganisms (GCM) 10K type strain sequencing project: providing services to taxonomists for standard genome sequencing and annotation.</title>
        <authorList>
            <consortium name="The Broad Institute Genomics Platform"/>
            <consortium name="The Broad Institute Genome Sequencing Center for Infectious Disease"/>
            <person name="Wu L."/>
            <person name="Ma J."/>
        </authorList>
    </citation>
    <scope>NUCLEOTIDE SEQUENCE [LARGE SCALE GENOMIC DNA]</scope>
    <source>
        <strain evidence="3">JCM 18715</strain>
    </source>
</reference>
<comment type="caution">
    <text evidence="2">The sequence shown here is derived from an EMBL/GenBank/DDBJ whole genome shotgun (WGS) entry which is preliminary data.</text>
</comment>
<organism evidence="2 3">
    <name type="scientific">Viridibacterium curvum</name>
    <dbReference type="NCBI Taxonomy" id="1101404"/>
    <lineage>
        <taxon>Bacteria</taxon>
        <taxon>Pseudomonadati</taxon>
        <taxon>Pseudomonadota</taxon>
        <taxon>Betaproteobacteria</taxon>
        <taxon>Rhodocyclales</taxon>
        <taxon>Rhodocyclaceae</taxon>
        <taxon>Viridibacterium</taxon>
    </lineage>
</organism>
<keyword evidence="3" id="KW-1185">Reference proteome</keyword>
<keyword evidence="1" id="KW-0732">Signal</keyword>
<feature type="chain" id="PRO_5047084702" description="Lipoprotein" evidence="1">
    <location>
        <begin position="25"/>
        <end position="140"/>
    </location>
</feature>
<dbReference type="PROSITE" id="PS51257">
    <property type="entry name" value="PROKAR_LIPOPROTEIN"/>
    <property type="match status" value="1"/>
</dbReference>
<gene>
    <name evidence="2" type="ORF">GCM10025770_30240</name>
</gene>
<dbReference type="Proteomes" id="UP001500547">
    <property type="component" value="Unassembled WGS sequence"/>
</dbReference>
<sequence length="140" mass="15349">MNIRKLLCGLGLAASLSGCGLPWAPENGEPTAIINLRSTGSVLFCMDDKRYLVVAGAGIENRPFPVGRKLNFVVTKTVGSDYNYTYSCSGRFAAEKLEAGKKYYLAYELVQQGCRLELYEQTEDSPVGLRPIKSVPRSDC</sequence>
<name>A0ABP9QXZ2_9RHOO</name>
<dbReference type="EMBL" id="BAABLD010000011">
    <property type="protein sequence ID" value="GAA5169107.1"/>
    <property type="molecule type" value="Genomic_DNA"/>
</dbReference>
<evidence type="ECO:0000313" key="3">
    <source>
        <dbReference type="Proteomes" id="UP001500547"/>
    </source>
</evidence>
<evidence type="ECO:0000313" key="2">
    <source>
        <dbReference type="EMBL" id="GAA5169107.1"/>
    </source>
</evidence>
<evidence type="ECO:0000256" key="1">
    <source>
        <dbReference type="SAM" id="SignalP"/>
    </source>
</evidence>
<accession>A0ABP9QXZ2</accession>
<protein>
    <recommendedName>
        <fullName evidence="4">Lipoprotein</fullName>
    </recommendedName>
</protein>
<feature type="signal peptide" evidence="1">
    <location>
        <begin position="1"/>
        <end position="24"/>
    </location>
</feature>
<dbReference type="RefSeq" id="WP_345533933.1">
    <property type="nucleotide sequence ID" value="NZ_BAABLD010000011.1"/>
</dbReference>